<evidence type="ECO:0000256" key="1">
    <source>
        <dbReference type="SAM" id="Phobius"/>
    </source>
</evidence>
<comment type="caution">
    <text evidence="2">The sequence shown here is derived from an EMBL/GenBank/DDBJ whole genome shotgun (WGS) entry which is preliminary data.</text>
</comment>
<accession>A0A1F4ZRP3</accession>
<name>A0A1F4ZRP3_9BACT</name>
<dbReference type="EMBL" id="MEXR01000050">
    <property type="protein sequence ID" value="OGD08788.1"/>
    <property type="molecule type" value="Genomic_DNA"/>
</dbReference>
<sequence length="122" mass="13096">MSEKVIGYILLLIGVLSIIFSTYNAFQVFTGKAKPIQYFTEKNSPLDLSSLSGMLGPTSGTLVSASSVNDGLNLTLHIFLISIISGAGYKLASLGIMLLRAIEVKLIKSPFETIYPKPATKP</sequence>
<keyword evidence="1" id="KW-1133">Transmembrane helix</keyword>
<keyword evidence="1" id="KW-0472">Membrane</keyword>
<protein>
    <submittedName>
        <fullName evidence="2">Uncharacterized protein</fullName>
    </submittedName>
</protein>
<evidence type="ECO:0000313" key="3">
    <source>
        <dbReference type="Proteomes" id="UP000176424"/>
    </source>
</evidence>
<organism evidence="2 3">
    <name type="scientific">Candidatus Amesbacteria bacterium RIFOXYB1_FULL_44_23</name>
    <dbReference type="NCBI Taxonomy" id="1797263"/>
    <lineage>
        <taxon>Bacteria</taxon>
        <taxon>Candidatus Amesiibacteriota</taxon>
    </lineage>
</organism>
<evidence type="ECO:0000313" key="2">
    <source>
        <dbReference type="EMBL" id="OGD08788.1"/>
    </source>
</evidence>
<feature type="transmembrane region" description="Helical" evidence="1">
    <location>
        <begin position="6"/>
        <end position="26"/>
    </location>
</feature>
<gene>
    <name evidence="2" type="ORF">A2397_05190</name>
</gene>
<dbReference type="Proteomes" id="UP000176424">
    <property type="component" value="Unassembled WGS sequence"/>
</dbReference>
<keyword evidence="1" id="KW-0812">Transmembrane</keyword>
<dbReference type="STRING" id="1797263.A2397_05190"/>
<reference evidence="2 3" key="1">
    <citation type="journal article" date="2016" name="Nat. Commun.">
        <title>Thousands of microbial genomes shed light on interconnected biogeochemical processes in an aquifer system.</title>
        <authorList>
            <person name="Anantharaman K."/>
            <person name="Brown C.T."/>
            <person name="Hug L.A."/>
            <person name="Sharon I."/>
            <person name="Castelle C.J."/>
            <person name="Probst A.J."/>
            <person name="Thomas B.C."/>
            <person name="Singh A."/>
            <person name="Wilkins M.J."/>
            <person name="Karaoz U."/>
            <person name="Brodie E.L."/>
            <person name="Williams K.H."/>
            <person name="Hubbard S.S."/>
            <person name="Banfield J.F."/>
        </authorList>
    </citation>
    <scope>NUCLEOTIDE SEQUENCE [LARGE SCALE GENOMIC DNA]</scope>
</reference>
<feature type="transmembrane region" description="Helical" evidence="1">
    <location>
        <begin position="74"/>
        <end position="99"/>
    </location>
</feature>
<proteinExistence type="predicted"/>
<dbReference type="AlphaFoldDB" id="A0A1F4ZRP3"/>